<dbReference type="Pfam" id="PF00213">
    <property type="entry name" value="OSCP"/>
    <property type="match status" value="1"/>
</dbReference>
<evidence type="ECO:0000256" key="6">
    <source>
        <dbReference type="ARBA" id="ARBA00023196"/>
    </source>
</evidence>
<evidence type="ECO:0000256" key="5">
    <source>
        <dbReference type="ARBA" id="ARBA00023136"/>
    </source>
</evidence>
<keyword evidence="7 8" id="KW-0066">ATP synthesis</keyword>
<dbReference type="RefSeq" id="WP_251533517.1">
    <property type="nucleotide sequence ID" value="NZ_JBEFCW010000548.1"/>
</dbReference>
<dbReference type="EMBL" id="JBEGDP010000004">
    <property type="protein sequence ID" value="MEQ7846894.1"/>
    <property type="molecule type" value="Genomic_DNA"/>
</dbReference>
<evidence type="ECO:0000256" key="1">
    <source>
        <dbReference type="ARBA" id="ARBA00004370"/>
    </source>
</evidence>
<proteinExistence type="inferred from homology"/>
<dbReference type="PROSITE" id="PS00389">
    <property type="entry name" value="ATPASE_DELTA"/>
    <property type="match status" value="1"/>
</dbReference>
<dbReference type="Proteomes" id="UP001482520">
    <property type="component" value="Unassembled WGS sequence"/>
</dbReference>
<dbReference type="HAMAP" id="MF_01416">
    <property type="entry name" value="ATP_synth_delta_bact"/>
    <property type="match status" value="1"/>
</dbReference>
<evidence type="ECO:0000256" key="2">
    <source>
        <dbReference type="ARBA" id="ARBA00022448"/>
    </source>
</evidence>
<comment type="caution">
    <text evidence="9">The sequence shown here is derived from an EMBL/GenBank/DDBJ whole genome shotgun (WGS) entry which is preliminary data.</text>
</comment>
<evidence type="ECO:0000256" key="3">
    <source>
        <dbReference type="ARBA" id="ARBA00022781"/>
    </source>
</evidence>
<evidence type="ECO:0000256" key="8">
    <source>
        <dbReference type="HAMAP-Rule" id="MF_01416"/>
    </source>
</evidence>
<dbReference type="InterPro" id="IPR000711">
    <property type="entry name" value="ATPase_OSCP/dsu"/>
</dbReference>
<dbReference type="InterPro" id="IPR020781">
    <property type="entry name" value="ATPase_OSCP/d_CS"/>
</dbReference>
<keyword evidence="8" id="KW-1003">Cell membrane</keyword>
<comment type="function">
    <text evidence="8">This protein is part of the stalk that links CF(0) to CF(1). It either transmits conformational changes from CF(0) to CF(1) or is implicated in proton conduction.</text>
</comment>
<keyword evidence="3 8" id="KW-0375">Hydrogen ion transport</keyword>
<dbReference type="PANTHER" id="PTHR11910">
    <property type="entry name" value="ATP SYNTHASE DELTA CHAIN"/>
    <property type="match status" value="1"/>
</dbReference>
<organism evidence="9 10">
    <name type="scientific">Nocardioides kribbensis</name>
    <dbReference type="NCBI Taxonomy" id="305517"/>
    <lineage>
        <taxon>Bacteria</taxon>
        <taxon>Bacillati</taxon>
        <taxon>Actinomycetota</taxon>
        <taxon>Actinomycetes</taxon>
        <taxon>Propionibacteriales</taxon>
        <taxon>Nocardioidaceae</taxon>
        <taxon>Nocardioides</taxon>
    </lineage>
</organism>
<accession>A0ABV1NWK5</accession>
<name>A0ABV1NWK5_9ACTN</name>
<dbReference type="PRINTS" id="PR00125">
    <property type="entry name" value="ATPASEDELTA"/>
</dbReference>
<evidence type="ECO:0000256" key="7">
    <source>
        <dbReference type="ARBA" id="ARBA00023310"/>
    </source>
</evidence>
<evidence type="ECO:0000256" key="4">
    <source>
        <dbReference type="ARBA" id="ARBA00023065"/>
    </source>
</evidence>
<comment type="function">
    <text evidence="8">F(1)F(0) ATP synthase produces ATP from ADP in the presence of a proton or sodium gradient. F-type ATPases consist of two structural domains, F(1) containing the extramembraneous catalytic core and F(0) containing the membrane proton channel, linked together by a central stalk and a peripheral stalk. During catalysis, ATP synthesis in the catalytic domain of F(1) is coupled via a rotary mechanism of the central stalk subunits to proton translocation.</text>
</comment>
<reference evidence="9 10" key="1">
    <citation type="submission" date="2024-02" db="EMBL/GenBank/DDBJ databases">
        <title>Full genome sequence of Nocardioides kribbensis.</title>
        <authorList>
            <person name="Poletto B.L."/>
            <person name="Silva G."/>
            <person name="Galante D."/>
            <person name="Campos K.R."/>
            <person name="Santos M.B.N."/>
            <person name="Sacchi C.T."/>
        </authorList>
    </citation>
    <scope>NUCLEOTIDE SEQUENCE [LARGE SCALE GENOMIC DNA]</scope>
    <source>
        <strain evidence="9 10">O4R</strain>
    </source>
</reference>
<dbReference type="NCBIfam" id="NF009967">
    <property type="entry name" value="PRK13430.1"/>
    <property type="match status" value="1"/>
</dbReference>
<keyword evidence="6 8" id="KW-0139">CF(1)</keyword>
<comment type="similarity">
    <text evidence="8">Belongs to the ATPase delta chain family.</text>
</comment>
<keyword evidence="2 8" id="KW-0813">Transport</keyword>
<protein>
    <recommendedName>
        <fullName evidence="8">ATP synthase subunit delta</fullName>
    </recommendedName>
    <alternativeName>
        <fullName evidence="8">ATP synthase F(1) sector subunit delta</fullName>
    </alternativeName>
    <alternativeName>
        <fullName evidence="8">F-type ATPase subunit delta</fullName>
        <shortName evidence="8">F-ATPase subunit delta</shortName>
    </alternativeName>
</protein>
<comment type="subcellular location">
    <subcellularLocation>
        <location evidence="8">Cell membrane</location>
        <topology evidence="8">Peripheral membrane protein</topology>
    </subcellularLocation>
    <subcellularLocation>
        <location evidence="1">Membrane</location>
    </subcellularLocation>
</comment>
<keyword evidence="5 8" id="KW-0472">Membrane</keyword>
<keyword evidence="4 8" id="KW-0406">Ion transport</keyword>
<sequence length="271" mass="28198">MSHFRGASVDAVATLTDELGTSVSGSSERAATVGDELFSVAATLRGEGALRRFVTDGSIPAEARTGIVGEVFGSRAGEETLGLLRSAASRRWTSSGDLPDALEHLGVVAVVTSAGNDAGRLADELFALAQAVKDNPSLRDALSDPARSVDDKRALVDDLLRGKSLGATAALAKQSLAGTYRTVGVALAEYQKVAAEVHGQGVATVRVARELSAADRERLTEVLSRQYGRPVHLNLVVDPSVIGGVKVEIGDDVIDGTVSARLDDARRRIAG</sequence>
<evidence type="ECO:0000313" key="9">
    <source>
        <dbReference type="EMBL" id="MEQ7846894.1"/>
    </source>
</evidence>
<gene>
    <name evidence="8" type="primary">atpH</name>
    <name evidence="9" type="ORF">V6R90_06350</name>
</gene>
<keyword evidence="10" id="KW-1185">Reference proteome</keyword>
<evidence type="ECO:0000313" key="10">
    <source>
        <dbReference type="Proteomes" id="UP001482520"/>
    </source>
</evidence>